<reference evidence="1 2" key="1">
    <citation type="journal article" date="2024" name="bioRxiv">
        <title>A reference genome for Trichogramma kaykai: A tiny desert-dwelling parasitoid wasp with competing sex-ratio distorters.</title>
        <authorList>
            <person name="Culotta J."/>
            <person name="Lindsey A.R."/>
        </authorList>
    </citation>
    <scope>NUCLEOTIDE SEQUENCE [LARGE SCALE GENOMIC DNA]</scope>
    <source>
        <strain evidence="1 2">KSX58</strain>
    </source>
</reference>
<keyword evidence="2" id="KW-1185">Reference proteome</keyword>
<dbReference type="Proteomes" id="UP001627154">
    <property type="component" value="Unassembled WGS sequence"/>
</dbReference>
<organism evidence="1 2">
    <name type="scientific">Trichogramma kaykai</name>
    <dbReference type="NCBI Taxonomy" id="54128"/>
    <lineage>
        <taxon>Eukaryota</taxon>
        <taxon>Metazoa</taxon>
        <taxon>Ecdysozoa</taxon>
        <taxon>Arthropoda</taxon>
        <taxon>Hexapoda</taxon>
        <taxon>Insecta</taxon>
        <taxon>Pterygota</taxon>
        <taxon>Neoptera</taxon>
        <taxon>Endopterygota</taxon>
        <taxon>Hymenoptera</taxon>
        <taxon>Apocrita</taxon>
        <taxon>Proctotrupomorpha</taxon>
        <taxon>Chalcidoidea</taxon>
        <taxon>Trichogrammatidae</taxon>
        <taxon>Trichogramma</taxon>
    </lineage>
</organism>
<comment type="caution">
    <text evidence="1">The sequence shown here is derived from an EMBL/GenBank/DDBJ whole genome shotgun (WGS) entry which is preliminary data.</text>
</comment>
<evidence type="ECO:0000313" key="1">
    <source>
        <dbReference type="EMBL" id="KAL3391994.1"/>
    </source>
</evidence>
<dbReference type="AlphaFoldDB" id="A0ABD2WGK9"/>
<accession>A0ABD2WGK9</accession>
<sequence length="155" mass="18922">MKTSNGRKYSDFVKHNCKKAAELFLKRDWREMSEFFEETELFEEREDSSKTVIRLIKAYIFRSLRKRYLKMAADVFWRNNEDMRHIVQAVPEVRDKIEEHLDDNDFLAMYESALPKKNPNTEIEMFEIPQIFMGKTYDVMYRYCWYKTYPKIPQA</sequence>
<proteinExistence type="predicted"/>
<gene>
    <name evidence="1" type="ORF">TKK_013324</name>
</gene>
<name>A0ABD2WGK9_9HYME</name>
<evidence type="ECO:0000313" key="2">
    <source>
        <dbReference type="Proteomes" id="UP001627154"/>
    </source>
</evidence>
<dbReference type="EMBL" id="JBJJXI010000107">
    <property type="protein sequence ID" value="KAL3391994.1"/>
    <property type="molecule type" value="Genomic_DNA"/>
</dbReference>
<protein>
    <submittedName>
        <fullName evidence="1">Uncharacterized protein</fullName>
    </submittedName>
</protein>